<dbReference type="PROSITE" id="PS50943">
    <property type="entry name" value="HTH_CROC1"/>
    <property type="match status" value="1"/>
</dbReference>
<dbReference type="EMBL" id="QJVD01000001">
    <property type="protein sequence ID" value="PYI69737.1"/>
    <property type="molecule type" value="Genomic_DNA"/>
</dbReference>
<dbReference type="SUPFAM" id="SSF47413">
    <property type="entry name" value="lambda repressor-like DNA-binding domains"/>
    <property type="match status" value="1"/>
</dbReference>
<keyword evidence="4" id="KW-1185">Reference proteome</keyword>
<name>A0A2V5LZZ2_9MICC</name>
<accession>A0A2V5LZZ2</accession>
<dbReference type="OrthoDB" id="5196639at2"/>
<evidence type="ECO:0000259" key="2">
    <source>
        <dbReference type="PROSITE" id="PS50943"/>
    </source>
</evidence>
<dbReference type="InterPro" id="IPR001387">
    <property type="entry name" value="Cro/C1-type_HTH"/>
</dbReference>
<gene>
    <name evidence="3" type="ORF">CVV68_01100</name>
</gene>
<feature type="compositionally biased region" description="Basic and acidic residues" evidence="1">
    <location>
        <begin position="90"/>
        <end position="100"/>
    </location>
</feature>
<dbReference type="RefSeq" id="WP_110499160.1">
    <property type="nucleotide sequence ID" value="NZ_QJVD01000001.1"/>
</dbReference>
<evidence type="ECO:0000313" key="3">
    <source>
        <dbReference type="EMBL" id="PYI69737.1"/>
    </source>
</evidence>
<dbReference type="InterPro" id="IPR010982">
    <property type="entry name" value="Lambda_DNA-bd_dom_sf"/>
</dbReference>
<dbReference type="AlphaFoldDB" id="A0A2V5LZZ2"/>
<evidence type="ECO:0000256" key="1">
    <source>
        <dbReference type="SAM" id="MobiDB-lite"/>
    </source>
</evidence>
<dbReference type="GO" id="GO:0003677">
    <property type="term" value="F:DNA binding"/>
    <property type="evidence" value="ECO:0007669"/>
    <property type="project" value="InterPro"/>
</dbReference>
<feature type="domain" description="HTH cro/C1-type" evidence="2">
    <location>
        <begin position="21"/>
        <end position="74"/>
    </location>
</feature>
<dbReference type="Gene3D" id="1.10.260.40">
    <property type="entry name" value="lambda repressor-like DNA-binding domains"/>
    <property type="match status" value="1"/>
</dbReference>
<dbReference type="CDD" id="cd00093">
    <property type="entry name" value="HTH_XRE"/>
    <property type="match status" value="1"/>
</dbReference>
<proteinExistence type="predicted"/>
<sequence length="100" mass="10722">MVRLPLTAAEVERGQHLGALLRQARTDRSMFEVAVAADISPETLRKIETGRVATPAFSTIAAIATVLGLSLDDVWSAINPPRQASTGEQAADRRPDRLAS</sequence>
<comment type="caution">
    <text evidence="3">The sequence shown here is derived from an EMBL/GenBank/DDBJ whole genome shotgun (WGS) entry which is preliminary data.</text>
</comment>
<dbReference type="SMART" id="SM00530">
    <property type="entry name" value="HTH_XRE"/>
    <property type="match status" value="1"/>
</dbReference>
<dbReference type="Proteomes" id="UP000247832">
    <property type="component" value="Unassembled WGS sequence"/>
</dbReference>
<dbReference type="Pfam" id="PF13560">
    <property type="entry name" value="HTH_31"/>
    <property type="match status" value="1"/>
</dbReference>
<protein>
    <submittedName>
        <fullName evidence="3">Transcriptional regulator</fullName>
    </submittedName>
</protein>
<reference evidence="3 4" key="1">
    <citation type="submission" date="2018-05" db="EMBL/GenBank/DDBJ databases">
        <title>Genetic diversity of glacier-inhabiting Cryobacterium bacteria in China and description of Cryobacterium mengkeensis sp. nov. and Arthrobacter glacialis sp. nov.</title>
        <authorList>
            <person name="Liu Q."/>
            <person name="Xin Y.-H."/>
        </authorList>
    </citation>
    <scope>NUCLEOTIDE SEQUENCE [LARGE SCALE GENOMIC DNA]</scope>
    <source>
        <strain evidence="3 4">LI2</strain>
    </source>
</reference>
<feature type="region of interest" description="Disordered" evidence="1">
    <location>
        <begin position="79"/>
        <end position="100"/>
    </location>
</feature>
<evidence type="ECO:0000313" key="4">
    <source>
        <dbReference type="Proteomes" id="UP000247832"/>
    </source>
</evidence>
<organism evidence="3 4">
    <name type="scientific">Arthrobacter livingstonensis</name>
    <dbReference type="NCBI Taxonomy" id="670078"/>
    <lineage>
        <taxon>Bacteria</taxon>
        <taxon>Bacillati</taxon>
        <taxon>Actinomycetota</taxon>
        <taxon>Actinomycetes</taxon>
        <taxon>Micrococcales</taxon>
        <taxon>Micrococcaceae</taxon>
        <taxon>Arthrobacter</taxon>
    </lineage>
</organism>